<dbReference type="EMBL" id="AWVH01000026">
    <property type="protein sequence ID" value="ERJ93316.1"/>
    <property type="molecule type" value="Genomic_DNA"/>
</dbReference>
<dbReference type="Proteomes" id="UP000016649">
    <property type="component" value="Unassembled WGS sequence"/>
</dbReference>
<dbReference type="PANTHER" id="PTHR24567:SF68">
    <property type="entry name" value="DNA-BINDING TRANSCRIPTIONAL DUAL REGULATOR CRP"/>
    <property type="match status" value="1"/>
</dbReference>
<protein>
    <submittedName>
        <fullName evidence="2">Cyclic nucleotide-binding domain protein</fullName>
    </submittedName>
</protein>
<comment type="caution">
    <text evidence="2">The sequence shown here is derived from an EMBL/GenBank/DDBJ whole genome shotgun (WGS) entry which is preliminary data.</text>
</comment>
<gene>
    <name evidence="2" type="ORF">HMPREF9193_00989</name>
</gene>
<dbReference type="Gene3D" id="3.30.565.10">
    <property type="entry name" value="Histidine kinase-like ATPase, C-terminal domain"/>
    <property type="match status" value="1"/>
</dbReference>
<dbReference type="InterPro" id="IPR036890">
    <property type="entry name" value="HATPase_C_sf"/>
</dbReference>
<evidence type="ECO:0000313" key="3">
    <source>
        <dbReference type="Proteomes" id="UP000016649"/>
    </source>
</evidence>
<proteinExistence type="predicted"/>
<accession>A0ABN0NZ30</accession>
<dbReference type="RefSeq" id="WP_021687203.1">
    <property type="nucleotide sequence ID" value="NZ_KI260564.1"/>
</dbReference>
<dbReference type="PROSITE" id="PS50042">
    <property type="entry name" value="CNMP_BINDING_3"/>
    <property type="match status" value="1"/>
</dbReference>
<dbReference type="CDD" id="cd16936">
    <property type="entry name" value="HATPase_RsbW-like"/>
    <property type="match status" value="1"/>
</dbReference>
<dbReference type="InterPro" id="IPR000595">
    <property type="entry name" value="cNMP-bd_dom"/>
</dbReference>
<evidence type="ECO:0000259" key="1">
    <source>
        <dbReference type="PROSITE" id="PS50042"/>
    </source>
</evidence>
<dbReference type="InterPro" id="IPR050397">
    <property type="entry name" value="Env_Response_Regulators"/>
</dbReference>
<dbReference type="Pfam" id="PF00027">
    <property type="entry name" value="cNMP_binding"/>
    <property type="match status" value="1"/>
</dbReference>
<dbReference type="PANTHER" id="PTHR24567">
    <property type="entry name" value="CRP FAMILY TRANSCRIPTIONAL REGULATORY PROTEIN"/>
    <property type="match status" value="1"/>
</dbReference>
<sequence length="433" mass="49449">MKKILAATTHSEIEQAVKEACTKYAAYFDFTVCSETDEIIKCIDFELPEIKVIDFTSDARMDCKKLLDTISSDPWLHNGGIIAIASDMNHVKEIEEQKNSNILIVQTKEQFTANFTRLLRILWQNQQFLFSRGMQGQLGASEKGSFVCANDPMDIQVYTSFLVNYLYGSNRIDTETRYKLQTVLTEMLFNALEHGNCGISFQDKTEWLEQGKNIVTLIRQKARLGENEKKRIYISYTLDTQHAEFVIRDDGEGFDWRSRVNRTVAPDTHGMGIGLSESLINKLTYNDKGNEVRFSIDTVQNTANTVPLIISPYETLNYTDKQIVCMQNERTNDLFFIVSGRYGVYADRKLVSVLTPNDMFIGEMSFLLNDKRSATVMSAGNGQLIKIPKGAFLNLIRKNPHYGIFLSKLLAQRLYIQTQKTMALDKKLKEQSE</sequence>
<name>A0ABN0NZ30_TRELE</name>
<organism evidence="2 3">
    <name type="scientific">Treponema lecithinolyticum ATCC 700332</name>
    <dbReference type="NCBI Taxonomy" id="1321815"/>
    <lineage>
        <taxon>Bacteria</taxon>
        <taxon>Pseudomonadati</taxon>
        <taxon>Spirochaetota</taxon>
        <taxon>Spirochaetia</taxon>
        <taxon>Spirochaetales</taxon>
        <taxon>Treponemataceae</taxon>
        <taxon>Treponema</taxon>
    </lineage>
</organism>
<dbReference type="Pfam" id="PF13581">
    <property type="entry name" value="HATPase_c_2"/>
    <property type="match status" value="1"/>
</dbReference>
<dbReference type="InterPro" id="IPR018490">
    <property type="entry name" value="cNMP-bd_dom_sf"/>
</dbReference>
<dbReference type="CDD" id="cd00038">
    <property type="entry name" value="CAP_ED"/>
    <property type="match status" value="1"/>
</dbReference>
<feature type="domain" description="Cyclic nucleotide-binding" evidence="1">
    <location>
        <begin position="309"/>
        <end position="396"/>
    </location>
</feature>
<evidence type="ECO:0000313" key="2">
    <source>
        <dbReference type="EMBL" id="ERJ93316.1"/>
    </source>
</evidence>
<dbReference type="InterPro" id="IPR014710">
    <property type="entry name" value="RmlC-like_jellyroll"/>
</dbReference>
<dbReference type="SMART" id="SM00100">
    <property type="entry name" value="cNMP"/>
    <property type="match status" value="1"/>
</dbReference>
<dbReference type="SUPFAM" id="SSF51206">
    <property type="entry name" value="cAMP-binding domain-like"/>
    <property type="match status" value="1"/>
</dbReference>
<dbReference type="Gene3D" id="2.60.120.10">
    <property type="entry name" value="Jelly Rolls"/>
    <property type="match status" value="1"/>
</dbReference>
<dbReference type="InterPro" id="IPR003594">
    <property type="entry name" value="HATPase_dom"/>
</dbReference>
<dbReference type="SUPFAM" id="SSF55874">
    <property type="entry name" value="ATPase domain of HSP90 chaperone/DNA topoisomerase II/histidine kinase"/>
    <property type="match status" value="1"/>
</dbReference>
<reference evidence="2 3" key="1">
    <citation type="submission" date="2013-08" db="EMBL/GenBank/DDBJ databases">
        <authorList>
            <person name="Weinstock G."/>
            <person name="Sodergren E."/>
            <person name="Wylie T."/>
            <person name="Fulton L."/>
            <person name="Fulton R."/>
            <person name="Fronick C."/>
            <person name="O'Laughlin M."/>
            <person name="Godfrey J."/>
            <person name="Miner T."/>
            <person name="Herter B."/>
            <person name="Appelbaum E."/>
            <person name="Cordes M."/>
            <person name="Lek S."/>
            <person name="Wollam A."/>
            <person name="Pepin K.H."/>
            <person name="Palsikar V.B."/>
            <person name="Mitreva M."/>
            <person name="Wilson R.K."/>
        </authorList>
    </citation>
    <scope>NUCLEOTIDE SEQUENCE [LARGE SCALE GENOMIC DNA]</scope>
    <source>
        <strain evidence="2 3">ATCC 700332</strain>
    </source>
</reference>
<keyword evidence="3" id="KW-1185">Reference proteome</keyword>